<evidence type="ECO:0000313" key="13">
    <source>
        <dbReference type="EMBL" id="TKC04748.1"/>
    </source>
</evidence>
<dbReference type="SMART" id="SM01217">
    <property type="entry name" value="Fn3_like"/>
    <property type="match status" value="1"/>
</dbReference>
<dbReference type="NCBIfam" id="NF011678">
    <property type="entry name" value="PRK15098.1"/>
    <property type="match status" value="1"/>
</dbReference>
<dbReference type="FunFam" id="2.60.40.10:FF:000495">
    <property type="entry name" value="Periplasmic beta-glucosidase"/>
    <property type="match status" value="1"/>
</dbReference>
<dbReference type="GO" id="GO:0008422">
    <property type="term" value="F:beta-glucosidase activity"/>
    <property type="evidence" value="ECO:0007669"/>
    <property type="project" value="UniProtKB-EC"/>
</dbReference>
<comment type="similarity">
    <text evidence="3 10">Belongs to the glycosyl hydrolase 3 family.</text>
</comment>
<evidence type="ECO:0000259" key="12">
    <source>
        <dbReference type="SMART" id="SM01217"/>
    </source>
</evidence>
<evidence type="ECO:0000256" key="11">
    <source>
        <dbReference type="SAM" id="SignalP"/>
    </source>
</evidence>
<dbReference type="EC" id="3.2.1.21" evidence="4"/>
<dbReference type="GO" id="GO:0009251">
    <property type="term" value="P:glucan catabolic process"/>
    <property type="evidence" value="ECO:0007669"/>
    <property type="project" value="TreeGrafter"/>
</dbReference>
<dbReference type="PRINTS" id="PR00133">
    <property type="entry name" value="GLHYDRLASE3"/>
</dbReference>
<dbReference type="InterPro" id="IPR026891">
    <property type="entry name" value="Fn3-like"/>
</dbReference>
<dbReference type="SUPFAM" id="SSF51445">
    <property type="entry name" value="(Trans)glycosidases"/>
    <property type="match status" value="1"/>
</dbReference>
<evidence type="ECO:0000256" key="7">
    <source>
        <dbReference type="ARBA" id="ARBA00022801"/>
    </source>
</evidence>
<evidence type="ECO:0000256" key="1">
    <source>
        <dbReference type="ARBA" id="ARBA00000448"/>
    </source>
</evidence>
<keyword evidence="5 11" id="KW-0732">Signal</keyword>
<dbReference type="AlphaFoldDB" id="A0A4U1CIU8"/>
<reference evidence="13 14" key="1">
    <citation type="submission" date="2019-04" db="EMBL/GenBank/DDBJ databases">
        <title>Pedobacter sp. RP-3-22 sp. nov., isolated from Arctic soil.</title>
        <authorList>
            <person name="Dahal R.H."/>
            <person name="Kim D.-U."/>
        </authorList>
    </citation>
    <scope>NUCLEOTIDE SEQUENCE [LARGE SCALE GENOMIC DNA]</scope>
    <source>
        <strain evidence="13 14">RP-3-22</strain>
    </source>
</reference>
<dbReference type="Pfam" id="PF01915">
    <property type="entry name" value="Glyco_hydro_3_C"/>
    <property type="match status" value="1"/>
</dbReference>
<organism evidence="13 14">
    <name type="scientific">Pedobacter polaris</name>
    <dbReference type="NCBI Taxonomy" id="2571273"/>
    <lineage>
        <taxon>Bacteria</taxon>
        <taxon>Pseudomonadati</taxon>
        <taxon>Bacteroidota</taxon>
        <taxon>Sphingobacteriia</taxon>
        <taxon>Sphingobacteriales</taxon>
        <taxon>Sphingobacteriaceae</taxon>
        <taxon>Pedobacter</taxon>
    </lineage>
</organism>
<evidence type="ECO:0000256" key="4">
    <source>
        <dbReference type="ARBA" id="ARBA00012744"/>
    </source>
</evidence>
<evidence type="ECO:0000256" key="9">
    <source>
        <dbReference type="ARBA" id="ARBA00067498"/>
    </source>
</evidence>
<evidence type="ECO:0000256" key="6">
    <source>
        <dbReference type="ARBA" id="ARBA00022764"/>
    </source>
</evidence>
<keyword evidence="8 10" id="KW-0326">Glycosidase</keyword>
<dbReference type="PROSITE" id="PS00775">
    <property type="entry name" value="GLYCOSYL_HYDROL_F3"/>
    <property type="match status" value="1"/>
</dbReference>
<evidence type="ECO:0000256" key="5">
    <source>
        <dbReference type="ARBA" id="ARBA00022729"/>
    </source>
</evidence>
<dbReference type="Gene3D" id="2.60.40.10">
    <property type="entry name" value="Immunoglobulins"/>
    <property type="match status" value="1"/>
</dbReference>
<dbReference type="OrthoDB" id="9758670at2"/>
<dbReference type="SUPFAM" id="SSF52279">
    <property type="entry name" value="Beta-D-glucan exohydrolase, C-terminal domain"/>
    <property type="match status" value="1"/>
</dbReference>
<dbReference type="InterPro" id="IPR051915">
    <property type="entry name" value="Cellulose_Degrad_GH3"/>
</dbReference>
<gene>
    <name evidence="13" type="primary">bglX</name>
    <name evidence="13" type="ORF">FA048_18875</name>
</gene>
<dbReference type="InterPro" id="IPR019800">
    <property type="entry name" value="Glyco_hydro_3_AS"/>
</dbReference>
<comment type="subcellular location">
    <subcellularLocation>
        <location evidence="2">Periplasm</location>
    </subcellularLocation>
</comment>
<dbReference type="Pfam" id="PF00933">
    <property type="entry name" value="Glyco_hydro_3"/>
    <property type="match status" value="1"/>
</dbReference>
<dbReference type="FunFam" id="3.20.20.300:FF:000005">
    <property type="entry name" value="Periplasmic beta-glucosidase"/>
    <property type="match status" value="1"/>
</dbReference>
<name>A0A4U1CIU8_9SPHI</name>
<dbReference type="InterPro" id="IPR001764">
    <property type="entry name" value="Glyco_hydro_3_N"/>
</dbReference>
<keyword evidence="7 10" id="KW-0378">Hydrolase</keyword>
<feature type="signal peptide" evidence="11">
    <location>
        <begin position="1"/>
        <end position="20"/>
    </location>
</feature>
<keyword evidence="14" id="KW-1185">Reference proteome</keyword>
<evidence type="ECO:0000256" key="10">
    <source>
        <dbReference type="RuleBase" id="RU361161"/>
    </source>
</evidence>
<feature type="domain" description="Fibronectin type III-like" evidence="12">
    <location>
        <begin position="686"/>
        <end position="755"/>
    </location>
</feature>
<protein>
    <recommendedName>
        <fullName evidence="9">Periplasmic beta-glucosidase</fullName>
        <ecNumber evidence="4">3.2.1.21</ecNumber>
    </recommendedName>
</protein>
<dbReference type="InterPro" id="IPR036881">
    <property type="entry name" value="Glyco_hydro_3_C_sf"/>
</dbReference>
<comment type="catalytic activity">
    <reaction evidence="1">
        <text>Hydrolysis of terminal, non-reducing beta-D-glucosyl residues with release of beta-D-glucose.</text>
        <dbReference type="EC" id="3.2.1.21"/>
    </reaction>
</comment>
<comment type="caution">
    <text evidence="13">The sequence shown here is derived from an EMBL/GenBank/DDBJ whole genome shotgun (WGS) entry which is preliminary data.</text>
</comment>
<dbReference type="Gene3D" id="3.40.50.1700">
    <property type="entry name" value="Glycoside hydrolase family 3 C-terminal domain"/>
    <property type="match status" value="1"/>
</dbReference>
<dbReference type="InterPro" id="IPR036962">
    <property type="entry name" value="Glyco_hydro_3_N_sf"/>
</dbReference>
<accession>A0A4U1CIU8</accession>
<feature type="chain" id="PRO_5020451657" description="Periplasmic beta-glucosidase" evidence="11">
    <location>
        <begin position="21"/>
        <end position="767"/>
    </location>
</feature>
<dbReference type="Pfam" id="PF14310">
    <property type="entry name" value="Fn3-like"/>
    <property type="match status" value="1"/>
</dbReference>
<evidence type="ECO:0000256" key="8">
    <source>
        <dbReference type="ARBA" id="ARBA00023295"/>
    </source>
</evidence>
<dbReference type="InterPro" id="IPR002772">
    <property type="entry name" value="Glyco_hydro_3_C"/>
</dbReference>
<dbReference type="InterPro" id="IPR017853">
    <property type="entry name" value="GH"/>
</dbReference>
<dbReference type="PANTHER" id="PTHR30620">
    <property type="entry name" value="PERIPLASMIC BETA-GLUCOSIDASE-RELATED"/>
    <property type="match status" value="1"/>
</dbReference>
<dbReference type="Gene3D" id="3.20.20.300">
    <property type="entry name" value="Glycoside hydrolase, family 3, N-terminal domain"/>
    <property type="match status" value="1"/>
</dbReference>
<evidence type="ECO:0000313" key="14">
    <source>
        <dbReference type="Proteomes" id="UP000309488"/>
    </source>
</evidence>
<dbReference type="InterPro" id="IPR013783">
    <property type="entry name" value="Ig-like_fold"/>
</dbReference>
<dbReference type="EMBL" id="SWBR01000006">
    <property type="protein sequence ID" value="TKC04748.1"/>
    <property type="molecule type" value="Genomic_DNA"/>
</dbReference>
<evidence type="ECO:0000256" key="3">
    <source>
        <dbReference type="ARBA" id="ARBA00005336"/>
    </source>
</evidence>
<proteinExistence type="inferred from homology"/>
<evidence type="ECO:0000256" key="2">
    <source>
        <dbReference type="ARBA" id="ARBA00004418"/>
    </source>
</evidence>
<dbReference type="RefSeq" id="WP_136844077.1">
    <property type="nucleotide sequence ID" value="NZ_SWBR01000006.1"/>
</dbReference>
<keyword evidence="6" id="KW-0574">Periplasm</keyword>
<dbReference type="GO" id="GO:0042597">
    <property type="term" value="C:periplasmic space"/>
    <property type="evidence" value="ECO:0007669"/>
    <property type="project" value="UniProtKB-SubCell"/>
</dbReference>
<dbReference type="FunFam" id="3.40.50.1700:FF:000004">
    <property type="entry name" value="Periplasmic beta-glucosidase"/>
    <property type="match status" value="1"/>
</dbReference>
<sequence>MKKLSFLLLLAALHSFSTSAQQKKTINPAQQKMNSFITNLMSKMTVDEKIGQLNLPSSGDITTGQASSSDISRKIKAGQVGGLFNIKGVDKIKAVQQIAVENSRLKIPLLFGMDVIHGYHTVFPIPLGLSATWNMDAVKKSARIGAIEASASGINWTFSPMVDISRDPRWGRISEGSGEDAYLGSQIAKAMVTGYQGKLQANNEILACVKHYALYGAGEAGRDYNTVDMSRVRMYNEYLPPYKAAIDAGAGSIMASFNEVEGIPATASKWLMTDVLRKEWGFKGFVVTDYTGIPEMIAHGMGDLQTVSALALNAGIDMDMVGDGFLNTLKKSLAEKKVTIEQINRACRLILEAKYKLGLFTDPYKFCDESRAAKEVFTLENRKTAREIAAESFVLLKNSNNTLPLKKTGTIGLIGPLADNTANMYGTWSVAALPENADKSITVLQGLKNVLGNNAKVITARGSNFLADSVMEHRYVNVHNPTYKRDSRTEAELIKEALEVAKKSDVIVAVMGEGSEFTGESSSVTNIEIPQTQKNLLKELAKTGKPVVLVLFTGRPLALKWEDENLPAILNVWFPGSEAGNSIADVLFGDVNPSGKLTATFPQNVGQIPLYYAHKNTGRPETGKFTKFRSNYLDVTNDPLYPFGYGLSYSNFTFSDIKLSSNTLTSGKSITATVKLTNNGKYDGKEVVQLYTRDLVGSITRPVKELKGFQKISLKAGESKDVTFTISEEDLKFYNSNLKFVAEAGDFKLFIGANSRDVKETSFKLIK</sequence>
<dbReference type="Proteomes" id="UP000309488">
    <property type="component" value="Unassembled WGS sequence"/>
</dbReference>
<dbReference type="PANTHER" id="PTHR30620:SF16">
    <property type="entry name" value="LYSOSOMAL BETA GLUCOSIDASE"/>
    <property type="match status" value="1"/>
</dbReference>